<evidence type="ECO:0000313" key="2">
    <source>
        <dbReference type="Proteomes" id="UP001328107"/>
    </source>
</evidence>
<keyword evidence="2" id="KW-1185">Reference proteome</keyword>
<gene>
    <name evidence="1" type="ORF">PMAYCL1PPCAC_16209</name>
</gene>
<protein>
    <submittedName>
        <fullName evidence="1">Uncharacterized protein</fullName>
    </submittedName>
</protein>
<dbReference type="EMBL" id="BTRK01000004">
    <property type="protein sequence ID" value="GMR46014.1"/>
    <property type="molecule type" value="Genomic_DNA"/>
</dbReference>
<sequence length="218" mass="24894">DVVYVRMDSCALLNRVALNHHFSPGDSDQIDAEHIRASLQLGDASLPVDHLGLIRERRQPILADHCIDFRPKFVLHVLILCQIEQCPSQRVRRSLHAREVEVGARRNQLVFCQYRIRLHLLRVGVHESGRLRIGIVRLHRLLHVALNVRVDLLEAFLVHDERVVAEDGDVPDGGQGKTEREQLRLRDLAQHRTEVSYVLLQLLAVIVLVSVAEENLVD</sequence>
<accession>A0AAN5CKD1</accession>
<feature type="non-terminal residue" evidence="1">
    <location>
        <position position="218"/>
    </location>
</feature>
<dbReference type="AlphaFoldDB" id="A0AAN5CKD1"/>
<comment type="caution">
    <text evidence="1">The sequence shown here is derived from an EMBL/GenBank/DDBJ whole genome shotgun (WGS) entry which is preliminary data.</text>
</comment>
<organism evidence="1 2">
    <name type="scientific">Pristionchus mayeri</name>
    <dbReference type="NCBI Taxonomy" id="1317129"/>
    <lineage>
        <taxon>Eukaryota</taxon>
        <taxon>Metazoa</taxon>
        <taxon>Ecdysozoa</taxon>
        <taxon>Nematoda</taxon>
        <taxon>Chromadorea</taxon>
        <taxon>Rhabditida</taxon>
        <taxon>Rhabditina</taxon>
        <taxon>Diplogasteromorpha</taxon>
        <taxon>Diplogasteroidea</taxon>
        <taxon>Neodiplogasteridae</taxon>
        <taxon>Pristionchus</taxon>
    </lineage>
</organism>
<proteinExistence type="predicted"/>
<reference evidence="2" key="1">
    <citation type="submission" date="2022-10" db="EMBL/GenBank/DDBJ databases">
        <title>Genome assembly of Pristionchus species.</title>
        <authorList>
            <person name="Yoshida K."/>
            <person name="Sommer R.J."/>
        </authorList>
    </citation>
    <scope>NUCLEOTIDE SEQUENCE [LARGE SCALE GENOMIC DNA]</scope>
    <source>
        <strain evidence="2">RS5460</strain>
    </source>
</reference>
<feature type="non-terminal residue" evidence="1">
    <location>
        <position position="1"/>
    </location>
</feature>
<name>A0AAN5CKD1_9BILA</name>
<dbReference type="Proteomes" id="UP001328107">
    <property type="component" value="Unassembled WGS sequence"/>
</dbReference>
<evidence type="ECO:0000313" key="1">
    <source>
        <dbReference type="EMBL" id="GMR46014.1"/>
    </source>
</evidence>